<feature type="region of interest" description="Disordered" evidence="1">
    <location>
        <begin position="128"/>
        <end position="151"/>
    </location>
</feature>
<dbReference type="GeneID" id="87806177"/>
<name>A0AAF1BPH3_9TREE</name>
<dbReference type="InterPro" id="IPR038607">
    <property type="entry name" value="PhoD-like_sf"/>
</dbReference>
<dbReference type="AlphaFoldDB" id="A0AAF1BPH3"/>
<keyword evidence="4" id="KW-1185">Reference proteome</keyword>
<dbReference type="Gene3D" id="3.60.21.70">
    <property type="entry name" value="PhoD-like phosphatase"/>
    <property type="match status" value="1"/>
</dbReference>
<evidence type="ECO:0000313" key="3">
    <source>
        <dbReference type="EMBL" id="WOO79408.1"/>
    </source>
</evidence>
<dbReference type="PANTHER" id="PTHR46689">
    <property type="entry name" value="MEMBRANE PROTEIN, PUTATIVE-RELATED"/>
    <property type="match status" value="1"/>
</dbReference>
<evidence type="ECO:0000259" key="2">
    <source>
        <dbReference type="Pfam" id="PF19050"/>
    </source>
</evidence>
<gene>
    <name evidence="3" type="primary">YGR266W</name>
    <name evidence="3" type="ORF">LOC62_02G002930</name>
</gene>
<organism evidence="3 4">
    <name type="scientific">Vanrija pseudolonga</name>
    <dbReference type="NCBI Taxonomy" id="143232"/>
    <lineage>
        <taxon>Eukaryota</taxon>
        <taxon>Fungi</taxon>
        <taxon>Dikarya</taxon>
        <taxon>Basidiomycota</taxon>
        <taxon>Agaricomycotina</taxon>
        <taxon>Tremellomycetes</taxon>
        <taxon>Trichosporonales</taxon>
        <taxon>Trichosporonaceae</taxon>
        <taxon>Vanrija</taxon>
    </lineage>
</organism>
<dbReference type="PANTHER" id="PTHR46689:SF1">
    <property type="entry name" value="PHOD-LIKE PHOSPHATASE DOMAIN-CONTAINING PROTEIN"/>
    <property type="match status" value="1"/>
</dbReference>
<reference evidence="3" key="1">
    <citation type="submission" date="2023-10" db="EMBL/GenBank/DDBJ databases">
        <authorList>
            <person name="Noh H."/>
        </authorList>
    </citation>
    <scope>NUCLEOTIDE SEQUENCE</scope>
    <source>
        <strain evidence="3">DUCC4014</strain>
    </source>
</reference>
<dbReference type="GO" id="GO:0016020">
    <property type="term" value="C:membrane"/>
    <property type="evidence" value="ECO:0007669"/>
    <property type="project" value="TreeGrafter"/>
</dbReference>
<dbReference type="EMBL" id="CP086715">
    <property type="protein sequence ID" value="WOO79408.1"/>
    <property type="molecule type" value="Genomic_DNA"/>
</dbReference>
<evidence type="ECO:0000256" key="1">
    <source>
        <dbReference type="SAM" id="MobiDB-lite"/>
    </source>
</evidence>
<feature type="domain" description="PhoD-like phosphatase" evidence="2">
    <location>
        <begin position="615"/>
        <end position="762"/>
    </location>
</feature>
<feature type="region of interest" description="Disordered" evidence="1">
    <location>
        <begin position="96"/>
        <end position="115"/>
    </location>
</feature>
<dbReference type="Pfam" id="PF19050">
    <property type="entry name" value="PhoD_2"/>
    <property type="match status" value="2"/>
</dbReference>
<sequence length="822" mass="90786">MTRQDAQSFQYTCKEVDSGAEVETRTYNSCQRIQSLAFAHPLSPHSTSTSHSAHSNMDTAGVSATLRAEQQARQAAREARASYYAHPLLHLHTYIGEDSTSDSSNEHLPPLVSPTAAPLNAPFSAEAPAAPVAGSSTGVQAEGPPVPPKTADALLQHRPPATEVEAEEPNKAIFPRPGPTAEAIEAARKDPKAAATGPNGAPAKAEPHWSTLAAMQPHLQLMCGPLLSYYTILDGVWYGAAMVVTADNGSQFEPTPLLHLRFNRYAGVDQTGPEVLPPATIPSQRIYTYNDPKQGPCSFWRFMLHIPVQHAETVVKYSLNRGAELAFVVPALGQNLRWTAHSCNGFSSGINPDDFKGDWDSGYDPLWEDMLEKHHLQPYHCMVGGGDQIYCDALTLEPEMQSWINAPDRKAKLSHPLTDDFKAALDRFLFNHYALHFRRGAFGRANSTIPMVNMLDDHDLIDGFGTYDDETMASPVFSYIGSRGYFWFLLFQLFTVDEVDGVDHEYPSHPIKSMVIGAHGPWIPFHNHSLSVYLGPKVHMIALDCRAERKLNQIVSPETYSIIFDIIDRLPPNVEQLVMLLGVPIAYPRMSFLEHFLGAKYNPVNILARHNALGLGGMVNKFNQASELLDDLNDHWCANVHKKERNWLVLEMQRIAQTQKLRITFLSGDVHLAAVGCLFTYKAKLDPEVDHRYMLNVVSSAIVNTPPPAGAAAMVSILSGHKHRTLHKQRTDEKMLPVFDKDTDGKAQRKPFVLPRRNYASIEYLPSGDLVFDIRVEKHKGSGDTVSYPVKAPPPRWEARAYTAPSVAPSVGAPSVQNGGAN</sequence>
<feature type="domain" description="PhoD-like phosphatase" evidence="2">
    <location>
        <begin position="332"/>
        <end position="598"/>
    </location>
</feature>
<protein>
    <submittedName>
        <fullName evidence="3">Purtative protein</fullName>
    </submittedName>
</protein>
<evidence type="ECO:0000313" key="4">
    <source>
        <dbReference type="Proteomes" id="UP000827549"/>
    </source>
</evidence>
<accession>A0AAF1BPH3</accession>
<proteinExistence type="predicted"/>
<dbReference type="RefSeq" id="XP_062625440.1">
    <property type="nucleotide sequence ID" value="XM_062769456.1"/>
</dbReference>
<dbReference type="CDD" id="cd07389">
    <property type="entry name" value="MPP_PhoD"/>
    <property type="match status" value="1"/>
</dbReference>
<dbReference type="InterPro" id="IPR018946">
    <property type="entry name" value="PhoD-like_MPP"/>
</dbReference>
<dbReference type="InterPro" id="IPR043904">
    <property type="entry name" value="PhoD_2-like"/>
</dbReference>
<dbReference type="Proteomes" id="UP000827549">
    <property type="component" value="Chromosome 2"/>
</dbReference>